<sequence>MSVTMAKADGVTVFTLTSDPNSACPPLCQMFKGLCYSPVCCSVSQPLRRLQGTSQSVLGALQVMVGILNIGFGTILFVCTNNYWWAPVFTFWLGSLFIFFGIMCILSEKFPSPCLVIFNVILNLIGIGFSITAIVLCSIYLHRPWWFYSLPCEINRYWGYSSRYRTTATESPELQIMIQKCEEGQHLIMMLIKSIRILLIGLSVLELCITISSVVLGIKALRKRGKEQNKSSEVPEHYKELLEDATANATA</sequence>
<accession>A0A673A2T3</accession>
<dbReference type="Ensembl" id="ENSSORT00005024225.1">
    <property type="protein sequence ID" value="ENSSORP00005023544.1"/>
    <property type="gene ID" value="ENSSORG00005011394.1"/>
</dbReference>
<keyword evidence="3 6" id="KW-0812">Transmembrane</keyword>
<dbReference type="AlphaFoldDB" id="A0A673A2T3"/>
<protein>
    <submittedName>
        <fullName evidence="7">Membrane-spanning 4-domains subfamily A member 15-like</fullName>
    </submittedName>
</protein>
<dbReference type="PANTHER" id="PTHR23320:SF125">
    <property type="entry name" value="TRANSMEMBRANE PROTEIN 176L.1-RELATED"/>
    <property type="match status" value="1"/>
</dbReference>
<dbReference type="PANTHER" id="PTHR23320">
    <property type="entry name" value="MEMBRANE-SPANNING 4-DOMAINS SUBFAMILY A MS4A -RELATED"/>
    <property type="match status" value="1"/>
</dbReference>
<comment type="similarity">
    <text evidence="2">Belongs to the MS4A family.</text>
</comment>
<evidence type="ECO:0000313" key="8">
    <source>
        <dbReference type="Proteomes" id="UP000472271"/>
    </source>
</evidence>
<dbReference type="InterPro" id="IPR030417">
    <property type="entry name" value="MS4A"/>
</dbReference>
<comment type="subcellular location">
    <subcellularLocation>
        <location evidence="1">Membrane</location>
        <topology evidence="1">Multi-pass membrane protein</topology>
    </subcellularLocation>
</comment>
<dbReference type="InterPro" id="IPR007237">
    <property type="entry name" value="CD20-like"/>
</dbReference>
<keyword evidence="4 6" id="KW-1133">Transmembrane helix</keyword>
<feature type="transmembrane region" description="Helical" evidence="6">
    <location>
        <begin position="197"/>
        <end position="221"/>
    </location>
</feature>
<dbReference type="Proteomes" id="UP000472271">
    <property type="component" value="Chromosome 16"/>
</dbReference>
<evidence type="ECO:0000256" key="5">
    <source>
        <dbReference type="ARBA" id="ARBA00023136"/>
    </source>
</evidence>
<feature type="transmembrane region" description="Helical" evidence="6">
    <location>
        <begin position="118"/>
        <end position="141"/>
    </location>
</feature>
<evidence type="ECO:0000256" key="6">
    <source>
        <dbReference type="SAM" id="Phobius"/>
    </source>
</evidence>
<organism evidence="7 8">
    <name type="scientific">Sphaeramia orbicularis</name>
    <name type="common">orbiculate cardinalfish</name>
    <dbReference type="NCBI Taxonomy" id="375764"/>
    <lineage>
        <taxon>Eukaryota</taxon>
        <taxon>Metazoa</taxon>
        <taxon>Chordata</taxon>
        <taxon>Craniata</taxon>
        <taxon>Vertebrata</taxon>
        <taxon>Euteleostomi</taxon>
        <taxon>Actinopterygii</taxon>
        <taxon>Neopterygii</taxon>
        <taxon>Teleostei</taxon>
        <taxon>Neoteleostei</taxon>
        <taxon>Acanthomorphata</taxon>
        <taxon>Gobiaria</taxon>
        <taxon>Kurtiformes</taxon>
        <taxon>Apogonoidei</taxon>
        <taxon>Apogonidae</taxon>
        <taxon>Apogoninae</taxon>
        <taxon>Sphaeramia</taxon>
    </lineage>
</organism>
<reference evidence="7" key="1">
    <citation type="submission" date="2019-06" db="EMBL/GenBank/DDBJ databases">
        <authorList>
            <consortium name="Wellcome Sanger Institute Data Sharing"/>
        </authorList>
    </citation>
    <scope>NUCLEOTIDE SEQUENCE [LARGE SCALE GENOMIC DNA]</scope>
</reference>
<feature type="transmembrane region" description="Helical" evidence="6">
    <location>
        <begin position="57"/>
        <end position="78"/>
    </location>
</feature>
<evidence type="ECO:0000313" key="7">
    <source>
        <dbReference type="Ensembl" id="ENSSORP00005023544.1"/>
    </source>
</evidence>
<reference evidence="7" key="2">
    <citation type="submission" date="2025-08" db="UniProtKB">
        <authorList>
            <consortium name="Ensembl"/>
        </authorList>
    </citation>
    <scope>IDENTIFICATION</scope>
</reference>
<dbReference type="GO" id="GO:0016020">
    <property type="term" value="C:membrane"/>
    <property type="evidence" value="ECO:0007669"/>
    <property type="project" value="UniProtKB-SubCell"/>
</dbReference>
<evidence type="ECO:0000256" key="4">
    <source>
        <dbReference type="ARBA" id="ARBA00022989"/>
    </source>
</evidence>
<reference evidence="7" key="3">
    <citation type="submission" date="2025-09" db="UniProtKB">
        <authorList>
            <consortium name="Ensembl"/>
        </authorList>
    </citation>
    <scope>IDENTIFICATION</scope>
</reference>
<keyword evidence="8" id="KW-1185">Reference proteome</keyword>
<keyword evidence="5 6" id="KW-0472">Membrane</keyword>
<evidence type="ECO:0000256" key="3">
    <source>
        <dbReference type="ARBA" id="ARBA00022692"/>
    </source>
</evidence>
<proteinExistence type="inferred from homology"/>
<name>A0A673A2T3_9TELE</name>
<feature type="transmembrane region" description="Helical" evidence="6">
    <location>
        <begin position="84"/>
        <end position="106"/>
    </location>
</feature>
<evidence type="ECO:0000256" key="1">
    <source>
        <dbReference type="ARBA" id="ARBA00004141"/>
    </source>
</evidence>
<dbReference type="Pfam" id="PF04103">
    <property type="entry name" value="CD20"/>
    <property type="match status" value="1"/>
</dbReference>
<gene>
    <name evidence="7" type="primary">LOC115435639</name>
</gene>
<evidence type="ECO:0000256" key="2">
    <source>
        <dbReference type="ARBA" id="ARBA00009565"/>
    </source>
</evidence>